<sequence length="91" mass="10419">MIVHHQKVNLGVLTLTIRILTCRANRTLAVAKATMTQTELIQHASAFVGKQHIKKRPGQCELYAGKIMQRCQWKLGAIISIRCYKKRFENN</sequence>
<dbReference type="EMBL" id="BPLR01003878">
    <property type="protein sequence ID" value="GIX89613.1"/>
    <property type="molecule type" value="Genomic_DNA"/>
</dbReference>
<name>A0AAV4P0Q5_CAEEX</name>
<comment type="caution">
    <text evidence="1">The sequence shown here is derived from an EMBL/GenBank/DDBJ whole genome shotgun (WGS) entry which is preliminary data.</text>
</comment>
<protein>
    <recommendedName>
        <fullName evidence="3">Secreted protein</fullName>
    </recommendedName>
</protein>
<accession>A0AAV4P0Q5</accession>
<gene>
    <name evidence="1" type="ORF">CEXT_201361</name>
</gene>
<evidence type="ECO:0000313" key="1">
    <source>
        <dbReference type="EMBL" id="GIX89613.1"/>
    </source>
</evidence>
<dbReference type="Proteomes" id="UP001054945">
    <property type="component" value="Unassembled WGS sequence"/>
</dbReference>
<evidence type="ECO:0008006" key="3">
    <source>
        <dbReference type="Google" id="ProtNLM"/>
    </source>
</evidence>
<organism evidence="1 2">
    <name type="scientific">Caerostris extrusa</name>
    <name type="common">Bark spider</name>
    <name type="synonym">Caerostris bankana</name>
    <dbReference type="NCBI Taxonomy" id="172846"/>
    <lineage>
        <taxon>Eukaryota</taxon>
        <taxon>Metazoa</taxon>
        <taxon>Ecdysozoa</taxon>
        <taxon>Arthropoda</taxon>
        <taxon>Chelicerata</taxon>
        <taxon>Arachnida</taxon>
        <taxon>Araneae</taxon>
        <taxon>Araneomorphae</taxon>
        <taxon>Entelegynae</taxon>
        <taxon>Araneoidea</taxon>
        <taxon>Araneidae</taxon>
        <taxon>Caerostris</taxon>
    </lineage>
</organism>
<keyword evidence="2" id="KW-1185">Reference proteome</keyword>
<reference evidence="1 2" key="1">
    <citation type="submission" date="2021-06" db="EMBL/GenBank/DDBJ databases">
        <title>Caerostris extrusa draft genome.</title>
        <authorList>
            <person name="Kono N."/>
            <person name="Arakawa K."/>
        </authorList>
    </citation>
    <scope>NUCLEOTIDE SEQUENCE [LARGE SCALE GENOMIC DNA]</scope>
</reference>
<proteinExistence type="predicted"/>
<dbReference type="AlphaFoldDB" id="A0AAV4P0Q5"/>
<evidence type="ECO:0000313" key="2">
    <source>
        <dbReference type="Proteomes" id="UP001054945"/>
    </source>
</evidence>